<evidence type="ECO:0000256" key="1">
    <source>
        <dbReference type="SAM" id="SignalP"/>
    </source>
</evidence>
<keyword evidence="3" id="KW-1185">Reference proteome</keyword>
<dbReference type="AlphaFoldDB" id="A0AAW1VBC9"/>
<gene>
    <name evidence="2" type="ORF">WA026_023034</name>
</gene>
<dbReference type="EMBL" id="JARQZJ010000142">
    <property type="protein sequence ID" value="KAK9892977.1"/>
    <property type="molecule type" value="Genomic_DNA"/>
</dbReference>
<evidence type="ECO:0000313" key="3">
    <source>
        <dbReference type="Proteomes" id="UP001431783"/>
    </source>
</evidence>
<dbReference type="Gene3D" id="3.30.60.30">
    <property type="match status" value="1"/>
</dbReference>
<evidence type="ECO:0000313" key="2">
    <source>
        <dbReference type="EMBL" id="KAK9892977.1"/>
    </source>
</evidence>
<reference evidence="2 3" key="1">
    <citation type="submission" date="2023-03" db="EMBL/GenBank/DDBJ databases">
        <title>Genome insight into feeding habits of ladybird beetles.</title>
        <authorList>
            <person name="Li H.-S."/>
            <person name="Huang Y.-H."/>
            <person name="Pang H."/>
        </authorList>
    </citation>
    <scope>NUCLEOTIDE SEQUENCE [LARGE SCALE GENOMIC DNA]</scope>
    <source>
        <strain evidence="2">SYSU_2023b</strain>
        <tissue evidence="2">Whole body</tissue>
    </source>
</reference>
<proteinExistence type="predicted"/>
<dbReference type="Proteomes" id="UP001431783">
    <property type="component" value="Unassembled WGS sequence"/>
</dbReference>
<dbReference type="InterPro" id="IPR036058">
    <property type="entry name" value="Kazal_dom_sf"/>
</dbReference>
<keyword evidence="1" id="KW-0732">Signal</keyword>
<feature type="signal peptide" evidence="1">
    <location>
        <begin position="1"/>
        <end position="20"/>
    </location>
</feature>
<sequence length="102" mass="11689">MMKELIILIFVTIMHHSVDGLANDAQSNADACFIRECRITFFGRISHYPLCGSDQKPYIHHFSFDCAQRCAKEYGLELTVAHEGYCRGKPPGMVYWANILKF</sequence>
<accession>A0AAW1VBC9</accession>
<comment type="caution">
    <text evidence="2">The sequence shown here is derived from an EMBL/GenBank/DDBJ whole genome shotgun (WGS) entry which is preliminary data.</text>
</comment>
<protein>
    <recommendedName>
        <fullName evidence="4">Kazal-like domain-containing protein</fullName>
    </recommendedName>
</protein>
<dbReference type="SUPFAM" id="SSF100895">
    <property type="entry name" value="Kazal-type serine protease inhibitors"/>
    <property type="match status" value="1"/>
</dbReference>
<feature type="chain" id="PRO_5043329478" description="Kazal-like domain-containing protein" evidence="1">
    <location>
        <begin position="21"/>
        <end position="102"/>
    </location>
</feature>
<name>A0AAW1VBC9_9CUCU</name>
<evidence type="ECO:0008006" key="4">
    <source>
        <dbReference type="Google" id="ProtNLM"/>
    </source>
</evidence>
<organism evidence="2 3">
    <name type="scientific">Henosepilachna vigintioctopunctata</name>
    <dbReference type="NCBI Taxonomy" id="420089"/>
    <lineage>
        <taxon>Eukaryota</taxon>
        <taxon>Metazoa</taxon>
        <taxon>Ecdysozoa</taxon>
        <taxon>Arthropoda</taxon>
        <taxon>Hexapoda</taxon>
        <taxon>Insecta</taxon>
        <taxon>Pterygota</taxon>
        <taxon>Neoptera</taxon>
        <taxon>Endopterygota</taxon>
        <taxon>Coleoptera</taxon>
        <taxon>Polyphaga</taxon>
        <taxon>Cucujiformia</taxon>
        <taxon>Coccinelloidea</taxon>
        <taxon>Coccinellidae</taxon>
        <taxon>Epilachninae</taxon>
        <taxon>Epilachnini</taxon>
        <taxon>Henosepilachna</taxon>
    </lineage>
</organism>